<dbReference type="Proteomes" id="UP001519460">
    <property type="component" value="Unassembled WGS sequence"/>
</dbReference>
<evidence type="ECO:0000256" key="3">
    <source>
        <dbReference type="ARBA" id="ARBA00022475"/>
    </source>
</evidence>
<accession>A0ABD0J8H7</accession>
<dbReference type="AlphaFoldDB" id="A0ABD0J8H7"/>
<dbReference type="Pfam" id="PF07670">
    <property type="entry name" value="Gate"/>
    <property type="match status" value="1"/>
</dbReference>
<feature type="transmembrane region" description="Helical" evidence="8">
    <location>
        <begin position="392"/>
        <end position="417"/>
    </location>
</feature>
<keyword evidence="6 8" id="KW-0472">Membrane</keyword>
<evidence type="ECO:0008006" key="14">
    <source>
        <dbReference type="Google" id="ProtNLM"/>
    </source>
</evidence>
<feature type="transmembrane region" description="Helical" evidence="8">
    <location>
        <begin position="86"/>
        <end position="105"/>
    </location>
</feature>
<comment type="subcellular location">
    <subcellularLocation>
        <location evidence="1">Cell membrane</location>
        <topology evidence="1">Multi-pass membrane protein</topology>
    </subcellularLocation>
</comment>
<evidence type="ECO:0000256" key="7">
    <source>
        <dbReference type="SAM" id="MobiDB-lite"/>
    </source>
</evidence>
<evidence type="ECO:0000256" key="1">
    <source>
        <dbReference type="ARBA" id="ARBA00004651"/>
    </source>
</evidence>
<keyword evidence="13" id="KW-1185">Reference proteome</keyword>
<evidence type="ECO:0000259" key="10">
    <source>
        <dbReference type="Pfam" id="PF07662"/>
    </source>
</evidence>
<feature type="transmembrane region" description="Helical" evidence="8">
    <location>
        <begin position="237"/>
        <end position="259"/>
    </location>
</feature>
<feature type="transmembrane region" description="Helical" evidence="8">
    <location>
        <begin position="150"/>
        <end position="170"/>
    </location>
</feature>
<reference evidence="12 13" key="1">
    <citation type="journal article" date="2023" name="Sci. Data">
        <title>Genome assembly of the Korean intertidal mud-creeper Batillaria attramentaria.</title>
        <authorList>
            <person name="Patra A.K."/>
            <person name="Ho P.T."/>
            <person name="Jun S."/>
            <person name="Lee S.J."/>
            <person name="Kim Y."/>
            <person name="Won Y.J."/>
        </authorList>
    </citation>
    <scope>NUCLEOTIDE SEQUENCE [LARGE SCALE GENOMIC DNA]</scope>
    <source>
        <strain evidence="12">Wonlab-2016</strain>
    </source>
</reference>
<protein>
    <recommendedName>
        <fullName evidence="14">Solute carrier family 28 member 3</fullName>
    </recommendedName>
</protein>
<feature type="compositionally biased region" description="Basic and acidic residues" evidence="7">
    <location>
        <begin position="1"/>
        <end position="19"/>
    </location>
</feature>
<evidence type="ECO:0000256" key="6">
    <source>
        <dbReference type="ARBA" id="ARBA00023136"/>
    </source>
</evidence>
<dbReference type="InterPro" id="IPR011642">
    <property type="entry name" value="Gate_dom"/>
</dbReference>
<dbReference type="GO" id="GO:0005886">
    <property type="term" value="C:plasma membrane"/>
    <property type="evidence" value="ECO:0007669"/>
    <property type="project" value="UniProtKB-SubCell"/>
</dbReference>
<dbReference type="EMBL" id="JACVVK020000568">
    <property type="protein sequence ID" value="KAK7465244.1"/>
    <property type="molecule type" value="Genomic_DNA"/>
</dbReference>
<dbReference type="InterPro" id="IPR008276">
    <property type="entry name" value="C_nuclsd_transpt"/>
</dbReference>
<keyword evidence="4 8" id="KW-0812">Transmembrane</keyword>
<evidence type="ECO:0000259" key="9">
    <source>
        <dbReference type="Pfam" id="PF01773"/>
    </source>
</evidence>
<name>A0ABD0J8H7_9CAEN</name>
<sequence>EDGSKDEPKRGRGDAKDCTGDDPATTSTFKTSCFVFAGLRFLKATVKQYSDVIWRVVKVVLFLLYLAYSVYSLYRTWGTESATRLLLLLAIVLYVGVGSRLLKLLVRAVSRLHVRQDAFSWARKVGRWSLYVIAAVGAVVYVVLEVALQNPYNLVSLAGLVFLVLVALLMSSDPERVNWHTVFWGIALQFYLAIFMLRTSVGYSIFVWMGDRIEEFIQYTDSGSIFLFGESYTDHPFVFRLMPILIFLNSVIAILYHIGAVQAFIASFGRLLSLCLGTTPIESVNAAANVFLSLTEAPLFIKPFLEEISDAELFAVMVGGFASISGGVLGTIVGFGISATHLLAASVMSAPAALAIAKLIHPSTTPSSATTRNAYKVDLGASSNLLEAVSQAAVAGVAVVVNVCANALVFVAILTFIDRSFEWFGDQAGVDDMSLRRILSYVFYPLMYICGVDSQDLLVMSRLVGLKFLSNIQIAYREAGVIIANSKELEEYISLTNGTWYYSGDDVILEALEPDINRWSHVGE</sequence>
<comment type="similarity">
    <text evidence="2">Belongs to the concentrative nucleoside transporter (CNT) (TC 2.A.41) family.</text>
</comment>
<evidence type="ECO:0000259" key="11">
    <source>
        <dbReference type="Pfam" id="PF07670"/>
    </source>
</evidence>
<comment type="caution">
    <text evidence="12">The sequence shown here is derived from an EMBL/GenBank/DDBJ whole genome shotgun (WGS) entry which is preliminary data.</text>
</comment>
<dbReference type="PANTHER" id="PTHR10590:SF4">
    <property type="entry name" value="SOLUTE CARRIER FAMILY 28 MEMBER 3"/>
    <property type="match status" value="1"/>
</dbReference>
<evidence type="ECO:0000256" key="8">
    <source>
        <dbReference type="SAM" id="Phobius"/>
    </source>
</evidence>
<dbReference type="Pfam" id="PF01773">
    <property type="entry name" value="Nucleos_tra2_N"/>
    <property type="match status" value="1"/>
</dbReference>
<feature type="transmembrane region" description="Helical" evidence="8">
    <location>
        <begin position="182"/>
        <end position="206"/>
    </location>
</feature>
<dbReference type="InterPro" id="IPR011657">
    <property type="entry name" value="CNT_C_dom"/>
</dbReference>
<keyword evidence="3" id="KW-1003">Cell membrane</keyword>
<dbReference type="PANTHER" id="PTHR10590">
    <property type="entry name" value="SODIUM/NUCLEOSIDE COTRANSPORTER"/>
    <property type="match status" value="1"/>
</dbReference>
<evidence type="ECO:0000313" key="13">
    <source>
        <dbReference type="Proteomes" id="UP001519460"/>
    </source>
</evidence>
<proteinExistence type="inferred from homology"/>
<feature type="transmembrane region" description="Helical" evidence="8">
    <location>
        <begin position="342"/>
        <end position="360"/>
    </location>
</feature>
<feature type="region of interest" description="Disordered" evidence="7">
    <location>
        <begin position="1"/>
        <end position="21"/>
    </location>
</feature>
<feature type="transmembrane region" description="Helical" evidence="8">
    <location>
        <begin position="125"/>
        <end position="144"/>
    </location>
</feature>
<feature type="transmembrane region" description="Helical" evidence="8">
    <location>
        <begin position="271"/>
        <end position="294"/>
    </location>
</feature>
<feature type="domain" description="Concentrative nucleoside transporter C-terminal" evidence="10">
    <location>
        <begin position="341"/>
        <end position="484"/>
    </location>
</feature>
<feature type="domain" description="Nucleoside transporter/FeoB GTPase Gate" evidence="11">
    <location>
        <begin position="238"/>
        <end position="336"/>
    </location>
</feature>
<evidence type="ECO:0000256" key="5">
    <source>
        <dbReference type="ARBA" id="ARBA00022989"/>
    </source>
</evidence>
<evidence type="ECO:0000313" key="12">
    <source>
        <dbReference type="EMBL" id="KAK7465244.1"/>
    </source>
</evidence>
<gene>
    <name evidence="12" type="ORF">BaRGS_00037581</name>
</gene>
<dbReference type="Pfam" id="PF07662">
    <property type="entry name" value="Nucleos_tra2_C"/>
    <property type="match status" value="1"/>
</dbReference>
<feature type="transmembrane region" description="Helical" evidence="8">
    <location>
        <begin position="52"/>
        <end position="74"/>
    </location>
</feature>
<organism evidence="12 13">
    <name type="scientific">Batillaria attramentaria</name>
    <dbReference type="NCBI Taxonomy" id="370345"/>
    <lineage>
        <taxon>Eukaryota</taxon>
        <taxon>Metazoa</taxon>
        <taxon>Spiralia</taxon>
        <taxon>Lophotrochozoa</taxon>
        <taxon>Mollusca</taxon>
        <taxon>Gastropoda</taxon>
        <taxon>Caenogastropoda</taxon>
        <taxon>Sorbeoconcha</taxon>
        <taxon>Cerithioidea</taxon>
        <taxon>Batillariidae</taxon>
        <taxon>Batillaria</taxon>
    </lineage>
</organism>
<evidence type="ECO:0000256" key="4">
    <source>
        <dbReference type="ARBA" id="ARBA00022692"/>
    </source>
</evidence>
<evidence type="ECO:0000256" key="2">
    <source>
        <dbReference type="ARBA" id="ARBA00009033"/>
    </source>
</evidence>
<dbReference type="InterPro" id="IPR002668">
    <property type="entry name" value="CNT_N_dom"/>
</dbReference>
<keyword evidence="5 8" id="KW-1133">Transmembrane helix</keyword>
<feature type="transmembrane region" description="Helical" evidence="8">
    <location>
        <begin position="314"/>
        <end position="335"/>
    </location>
</feature>
<feature type="non-terminal residue" evidence="12">
    <location>
        <position position="1"/>
    </location>
</feature>
<feature type="domain" description="Concentrative nucleoside transporter N-terminal" evidence="9">
    <location>
        <begin position="158"/>
        <end position="230"/>
    </location>
</feature>